<evidence type="ECO:0000256" key="11">
    <source>
        <dbReference type="ARBA" id="ARBA00023157"/>
    </source>
</evidence>
<proteinExistence type="inferred from homology"/>
<keyword evidence="10 16" id="KW-0408">Iron</keyword>
<evidence type="ECO:0000256" key="2">
    <source>
        <dbReference type="ARBA" id="ARBA00004613"/>
    </source>
</evidence>
<evidence type="ECO:0000256" key="6">
    <source>
        <dbReference type="ARBA" id="ARBA00022617"/>
    </source>
</evidence>
<evidence type="ECO:0000256" key="13">
    <source>
        <dbReference type="ARBA" id="ARBA00023324"/>
    </source>
</evidence>
<dbReference type="FunFam" id="1.10.520.10:FF:000001">
    <property type="entry name" value="Peroxidase"/>
    <property type="match status" value="1"/>
</dbReference>
<dbReference type="Gramene" id="TKW37049">
    <property type="protein sequence ID" value="TKW37049"/>
    <property type="gene ID" value="SEVIR_1G022300v2"/>
</dbReference>
<dbReference type="Gene3D" id="1.10.420.10">
    <property type="entry name" value="Peroxidase, domain 2"/>
    <property type="match status" value="1"/>
</dbReference>
<feature type="binding site" evidence="16">
    <location>
        <position position="77"/>
    </location>
    <ligand>
        <name>Ca(2+)</name>
        <dbReference type="ChEBI" id="CHEBI:29108"/>
        <label>1</label>
    </ligand>
</feature>
<keyword evidence="12" id="KW-0325">Glycoprotein</keyword>
<feature type="active site" description="Proton acceptor" evidence="14">
    <location>
        <position position="67"/>
    </location>
</feature>
<keyword evidence="8 16" id="KW-0106">Calcium</keyword>
<evidence type="ECO:0000256" key="1">
    <source>
        <dbReference type="ARBA" id="ARBA00000189"/>
    </source>
</evidence>
<dbReference type="InterPro" id="IPR010255">
    <property type="entry name" value="Haem_peroxidase_sf"/>
</dbReference>
<evidence type="ECO:0000256" key="5">
    <source>
        <dbReference type="ARBA" id="ARBA00022559"/>
    </source>
</evidence>
<comment type="similarity">
    <text evidence="19">Belongs to the peroxidase family. Classical plant (class III) peroxidase subfamily.</text>
</comment>
<comment type="subcellular location">
    <subcellularLocation>
        <location evidence="2 19">Secreted</location>
    </subcellularLocation>
</comment>
<feature type="binding site" evidence="15">
    <location>
        <position position="164"/>
    </location>
    <ligand>
        <name>substrate</name>
    </ligand>
</feature>
<dbReference type="Proteomes" id="UP000298652">
    <property type="component" value="Chromosome 1"/>
</dbReference>
<dbReference type="AlphaFoldDB" id="A0A4U6W890"/>
<dbReference type="PRINTS" id="PR00458">
    <property type="entry name" value="PEROXIDASE"/>
</dbReference>
<dbReference type="EC" id="1.11.1.7" evidence="19"/>
<feature type="disulfide bond" evidence="18">
    <location>
        <begin position="36"/>
        <end position="116"/>
    </location>
</feature>
<evidence type="ECO:0000256" key="16">
    <source>
        <dbReference type="PIRSR" id="PIRSR600823-3"/>
    </source>
</evidence>
<feature type="disulfide bond" evidence="18">
    <location>
        <begin position="122"/>
        <end position="317"/>
    </location>
</feature>
<feature type="binding site" evidence="16">
    <location>
        <position position="75"/>
    </location>
    <ligand>
        <name>Ca(2+)</name>
        <dbReference type="ChEBI" id="CHEBI:29108"/>
        <label>1</label>
    </ligand>
</feature>
<feature type="signal peptide" evidence="19">
    <location>
        <begin position="1"/>
        <end position="22"/>
    </location>
</feature>
<evidence type="ECO:0000256" key="12">
    <source>
        <dbReference type="ARBA" id="ARBA00023180"/>
    </source>
</evidence>
<keyword evidence="11 18" id="KW-1015">Disulfide bond</keyword>
<dbReference type="PROSITE" id="PS00435">
    <property type="entry name" value="PEROXIDASE_1"/>
    <property type="match status" value="1"/>
</dbReference>
<feature type="binding site" evidence="16">
    <location>
        <position position="68"/>
    </location>
    <ligand>
        <name>Ca(2+)</name>
        <dbReference type="ChEBI" id="CHEBI:29108"/>
        <label>1</label>
    </ligand>
</feature>
<comment type="function">
    <text evidence="19">Removal of H(2)O(2), oxidation of toxic reductants, biosynthesis and degradation of lignin, suberization, auxin catabolism, response to environmental stresses such as wounding, pathogen attack and oxidative stress.</text>
</comment>
<feature type="binding site" evidence="16">
    <location>
        <position position="249"/>
    </location>
    <ligand>
        <name>Ca(2+)</name>
        <dbReference type="ChEBI" id="CHEBI:29108"/>
        <label>2</label>
    </ligand>
</feature>
<feature type="disulfide bond" evidence="18">
    <location>
        <begin position="69"/>
        <end position="74"/>
    </location>
</feature>
<dbReference type="FunFam" id="1.10.420.10:FF:000006">
    <property type="entry name" value="Peroxidase"/>
    <property type="match status" value="1"/>
</dbReference>
<keyword evidence="9 19" id="KW-0560">Oxidoreductase</keyword>
<dbReference type="InterPro" id="IPR019794">
    <property type="entry name" value="Peroxidases_AS"/>
</dbReference>
<evidence type="ECO:0000256" key="15">
    <source>
        <dbReference type="PIRSR" id="PIRSR600823-2"/>
    </source>
</evidence>
<feature type="binding site" evidence="16">
    <location>
        <position position="89"/>
    </location>
    <ligand>
        <name>Ca(2+)</name>
        <dbReference type="ChEBI" id="CHEBI:29108"/>
        <label>1</label>
    </ligand>
</feature>
<comment type="catalytic activity">
    <reaction evidence="1 19">
        <text>2 a phenolic donor + H2O2 = 2 a phenolic radical donor + 2 H2O</text>
        <dbReference type="Rhea" id="RHEA:56136"/>
        <dbReference type="ChEBI" id="CHEBI:15377"/>
        <dbReference type="ChEBI" id="CHEBI:16240"/>
        <dbReference type="ChEBI" id="CHEBI:139520"/>
        <dbReference type="ChEBI" id="CHEBI:139521"/>
        <dbReference type="EC" id="1.11.1.7"/>
    </reaction>
</comment>
<dbReference type="PROSITE" id="PS00436">
    <property type="entry name" value="PEROXIDASE_2"/>
    <property type="match status" value="1"/>
</dbReference>
<protein>
    <recommendedName>
        <fullName evidence="19">Peroxidase</fullName>
        <ecNumber evidence="19">1.11.1.7</ecNumber>
    </recommendedName>
</protein>
<feature type="binding site" evidence="16">
    <location>
        <position position="241"/>
    </location>
    <ligand>
        <name>Ca(2+)</name>
        <dbReference type="ChEBI" id="CHEBI:29108"/>
        <label>2</label>
    </ligand>
</feature>
<evidence type="ECO:0000259" key="20">
    <source>
        <dbReference type="PROSITE" id="PS50873"/>
    </source>
</evidence>
<dbReference type="GO" id="GO:0042744">
    <property type="term" value="P:hydrogen peroxide catabolic process"/>
    <property type="evidence" value="ECO:0007669"/>
    <property type="project" value="UniProtKB-KW"/>
</dbReference>
<dbReference type="InterPro" id="IPR002016">
    <property type="entry name" value="Haem_peroxidase"/>
</dbReference>
<keyword evidence="4 19" id="KW-0964">Secreted</keyword>
<evidence type="ECO:0000313" key="22">
    <source>
        <dbReference type="Proteomes" id="UP000298652"/>
    </source>
</evidence>
<gene>
    <name evidence="21" type="ORF">SEVIR_1G022300v2</name>
</gene>
<dbReference type="PANTHER" id="PTHR31388:SF45">
    <property type="entry name" value="PEROXIDASE"/>
    <property type="match status" value="1"/>
</dbReference>
<dbReference type="CDD" id="cd00693">
    <property type="entry name" value="secretory_peroxidase"/>
    <property type="match status" value="1"/>
</dbReference>
<comment type="similarity">
    <text evidence="3">Belongs to the peroxidase family. Ascorbate peroxidase subfamily.</text>
</comment>
<comment type="cofactor">
    <cofactor evidence="16 19">
        <name>Ca(2+)</name>
        <dbReference type="ChEBI" id="CHEBI:29108"/>
    </cofactor>
    <text evidence="16 19">Binds 2 calcium ions per subunit.</text>
</comment>
<dbReference type="Pfam" id="PF00141">
    <property type="entry name" value="peroxidase"/>
    <property type="match status" value="1"/>
</dbReference>
<sequence length="323" mass="34013">MASSSTTSHFCLLVAFFPLSSAVYGQLSTSFYASSCPALEHIVRSAVAQAIATDSRMGASLLRLFFHDCFVQGCDASILLDDVGSFVGEKTAFPNVNSVRGYDVIDSIKTAVEANCPGVVSCADIVALAARDGTVLLGGPSWDVPLGRRDSTTASRTLASSDLPSPASDLATLITAFGNKGLSARDMTALSGAHTVGYAQCKNFRSHIYNDTDIDAAFAALRRGSCDYTAGPTDGNLAPLDERTELAFDNAYYADLEARRVLLRSDQELFNGGSQDSLVQDYSTDGALFFADFVAAMINLGNISPLTGNAGQIRANCSVVNSS</sequence>
<keyword evidence="7 16" id="KW-0479">Metal-binding</keyword>
<dbReference type="GO" id="GO:0046872">
    <property type="term" value="F:metal ion binding"/>
    <property type="evidence" value="ECO:0007669"/>
    <property type="project" value="UniProtKB-UniRule"/>
</dbReference>
<evidence type="ECO:0000256" key="7">
    <source>
        <dbReference type="ARBA" id="ARBA00022723"/>
    </source>
</evidence>
<dbReference type="GO" id="GO:0140825">
    <property type="term" value="F:lactoperoxidase activity"/>
    <property type="evidence" value="ECO:0007669"/>
    <property type="project" value="UniProtKB-EC"/>
</dbReference>
<reference evidence="21" key="1">
    <citation type="submission" date="2019-03" db="EMBL/GenBank/DDBJ databases">
        <title>WGS assembly of Setaria viridis.</title>
        <authorList>
            <person name="Huang P."/>
            <person name="Jenkins J."/>
            <person name="Grimwood J."/>
            <person name="Barry K."/>
            <person name="Healey A."/>
            <person name="Mamidi S."/>
            <person name="Sreedasyam A."/>
            <person name="Shu S."/>
            <person name="Feldman M."/>
            <person name="Wu J."/>
            <person name="Yu Y."/>
            <person name="Chen C."/>
            <person name="Johnson J."/>
            <person name="Rokhsar D."/>
            <person name="Baxter I."/>
            <person name="Schmutz J."/>
            <person name="Brutnell T."/>
            <person name="Kellogg E."/>
        </authorList>
    </citation>
    <scope>NUCLEOTIDE SEQUENCE [LARGE SCALE GENOMIC DNA]</scope>
</reference>
<evidence type="ECO:0000256" key="4">
    <source>
        <dbReference type="ARBA" id="ARBA00022525"/>
    </source>
</evidence>
<keyword evidence="13 19" id="KW-0376">Hydrogen peroxide</keyword>
<feature type="binding site" description="axial binding residue" evidence="16">
    <location>
        <position position="194"/>
    </location>
    <ligand>
        <name>heme b</name>
        <dbReference type="ChEBI" id="CHEBI:60344"/>
    </ligand>
    <ligandPart>
        <name>Fe</name>
        <dbReference type="ChEBI" id="CHEBI:18248"/>
    </ligandPart>
</feature>
<keyword evidence="19" id="KW-0732">Signal</keyword>
<evidence type="ECO:0000256" key="10">
    <source>
        <dbReference type="ARBA" id="ARBA00023004"/>
    </source>
</evidence>
<feature type="domain" description="Plant heme peroxidase family profile" evidence="20">
    <location>
        <begin position="26"/>
        <end position="321"/>
    </location>
</feature>
<evidence type="ECO:0000256" key="14">
    <source>
        <dbReference type="PIRSR" id="PIRSR600823-1"/>
    </source>
</evidence>
<feature type="binding site" evidence="16">
    <location>
        <position position="244"/>
    </location>
    <ligand>
        <name>Ca(2+)</name>
        <dbReference type="ChEBI" id="CHEBI:29108"/>
        <label>2</label>
    </ligand>
</feature>
<feature type="chain" id="PRO_5020939174" description="Peroxidase" evidence="19">
    <location>
        <begin position="23"/>
        <end position="323"/>
    </location>
</feature>
<evidence type="ECO:0000313" key="21">
    <source>
        <dbReference type="EMBL" id="TKW37049.1"/>
    </source>
</evidence>
<evidence type="ECO:0000256" key="18">
    <source>
        <dbReference type="PIRSR" id="PIRSR600823-5"/>
    </source>
</evidence>
<dbReference type="GO" id="GO:0020037">
    <property type="term" value="F:heme binding"/>
    <property type="evidence" value="ECO:0007669"/>
    <property type="project" value="UniProtKB-UniRule"/>
</dbReference>
<keyword evidence="22" id="KW-1185">Reference proteome</keyword>
<dbReference type="OMA" id="TAWRCCL"/>
<evidence type="ECO:0000256" key="9">
    <source>
        <dbReference type="ARBA" id="ARBA00023002"/>
    </source>
</evidence>
<name>A0A4U6W890_SETVI</name>
<dbReference type="PROSITE" id="PS50873">
    <property type="entry name" value="PEROXIDASE_4"/>
    <property type="match status" value="1"/>
</dbReference>
<dbReference type="PRINTS" id="PR00461">
    <property type="entry name" value="PLPEROXIDASE"/>
</dbReference>
<feature type="binding site" evidence="16">
    <location>
        <position position="195"/>
    </location>
    <ligand>
        <name>Ca(2+)</name>
        <dbReference type="ChEBI" id="CHEBI:29108"/>
        <label>2</label>
    </ligand>
</feature>
<dbReference type="SUPFAM" id="SSF48113">
    <property type="entry name" value="Heme-dependent peroxidases"/>
    <property type="match status" value="1"/>
</dbReference>
<feature type="binding site" evidence="16">
    <location>
        <position position="73"/>
    </location>
    <ligand>
        <name>Ca(2+)</name>
        <dbReference type="ChEBI" id="CHEBI:29108"/>
        <label>1</label>
    </ligand>
</feature>
<feature type="binding site" evidence="16">
    <location>
        <position position="71"/>
    </location>
    <ligand>
        <name>Ca(2+)</name>
        <dbReference type="ChEBI" id="CHEBI:29108"/>
        <label>1</label>
    </ligand>
</feature>
<dbReference type="Gene3D" id="1.10.520.10">
    <property type="match status" value="1"/>
</dbReference>
<keyword evidence="5 19" id="KW-0575">Peroxidase</keyword>
<dbReference type="InterPro" id="IPR019793">
    <property type="entry name" value="Peroxidases_heam-ligand_BS"/>
</dbReference>
<feature type="site" description="Transition state stabilizer" evidence="17">
    <location>
        <position position="63"/>
    </location>
</feature>
<dbReference type="InterPro" id="IPR000823">
    <property type="entry name" value="Peroxidase_pln"/>
</dbReference>
<accession>A0A4U6W890</accession>
<feature type="disulfide bond" evidence="18">
    <location>
        <begin position="201"/>
        <end position="226"/>
    </location>
</feature>
<keyword evidence="6 19" id="KW-0349">Heme</keyword>
<evidence type="ECO:0000256" key="3">
    <source>
        <dbReference type="ARBA" id="ARBA00006873"/>
    </source>
</evidence>
<evidence type="ECO:0000256" key="8">
    <source>
        <dbReference type="ARBA" id="ARBA00022837"/>
    </source>
</evidence>
<dbReference type="GO" id="GO:0006979">
    <property type="term" value="P:response to oxidative stress"/>
    <property type="evidence" value="ECO:0007669"/>
    <property type="project" value="UniProtKB-UniRule"/>
</dbReference>
<dbReference type="EMBL" id="CM016552">
    <property type="protein sequence ID" value="TKW37049.1"/>
    <property type="molecule type" value="Genomic_DNA"/>
</dbReference>
<evidence type="ECO:0000256" key="19">
    <source>
        <dbReference type="RuleBase" id="RU362060"/>
    </source>
</evidence>
<evidence type="ECO:0000256" key="17">
    <source>
        <dbReference type="PIRSR" id="PIRSR600823-4"/>
    </source>
</evidence>
<dbReference type="PANTHER" id="PTHR31388">
    <property type="entry name" value="PEROXIDASE 72-RELATED"/>
    <property type="match status" value="1"/>
</dbReference>
<organism evidence="21 22">
    <name type="scientific">Setaria viridis</name>
    <name type="common">Green bristlegrass</name>
    <name type="synonym">Setaria italica subsp. viridis</name>
    <dbReference type="NCBI Taxonomy" id="4556"/>
    <lineage>
        <taxon>Eukaryota</taxon>
        <taxon>Viridiplantae</taxon>
        <taxon>Streptophyta</taxon>
        <taxon>Embryophyta</taxon>
        <taxon>Tracheophyta</taxon>
        <taxon>Spermatophyta</taxon>
        <taxon>Magnoliopsida</taxon>
        <taxon>Liliopsida</taxon>
        <taxon>Poales</taxon>
        <taxon>Poaceae</taxon>
        <taxon>PACMAD clade</taxon>
        <taxon>Panicoideae</taxon>
        <taxon>Panicodae</taxon>
        <taxon>Paniceae</taxon>
        <taxon>Cenchrinae</taxon>
        <taxon>Setaria</taxon>
    </lineage>
</organism>
<dbReference type="InterPro" id="IPR033905">
    <property type="entry name" value="Secretory_peroxidase"/>
</dbReference>
<comment type="cofactor">
    <cofactor evidence="16 19">
        <name>heme b</name>
        <dbReference type="ChEBI" id="CHEBI:60344"/>
    </cofactor>
    <text evidence="16 19">Binds 1 heme b (iron(II)-protoporphyrin IX) group per subunit.</text>
</comment>
<dbReference type="GO" id="GO:0005576">
    <property type="term" value="C:extracellular region"/>
    <property type="evidence" value="ECO:0007669"/>
    <property type="project" value="UniProtKB-SubCell"/>
</dbReference>